<dbReference type="AlphaFoldDB" id="A0A8S2A6J2"/>
<dbReference type="EMBL" id="LR999454">
    <property type="protein sequence ID" value="CAE6000034.1"/>
    <property type="molecule type" value="Genomic_DNA"/>
</dbReference>
<protein>
    <submittedName>
        <fullName evidence="2">Uncharacterized protein</fullName>
    </submittedName>
</protein>
<keyword evidence="3" id="KW-1185">Reference proteome</keyword>
<feature type="region of interest" description="Disordered" evidence="1">
    <location>
        <begin position="1"/>
        <end position="55"/>
    </location>
</feature>
<feature type="compositionally biased region" description="Acidic residues" evidence="1">
    <location>
        <begin position="273"/>
        <end position="299"/>
    </location>
</feature>
<dbReference type="Proteomes" id="UP000682877">
    <property type="component" value="Chromosome 4"/>
</dbReference>
<gene>
    <name evidence="2" type="ORF">AARE701A_LOCUS9176</name>
</gene>
<accession>A0A8S2A6J2</accession>
<feature type="compositionally biased region" description="Polar residues" evidence="1">
    <location>
        <begin position="44"/>
        <end position="55"/>
    </location>
</feature>
<proteinExistence type="predicted"/>
<reference evidence="2" key="1">
    <citation type="submission" date="2021-01" db="EMBL/GenBank/DDBJ databases">
        <authorList>
            <person name="Bezrukov I."/>
        </authorList>
    </citation>
    <scope>NUCLEOTIDE SEQUENCE</scope>
</reference>
<feature type="region of interest" description="Disordered" evidence="1">
    <location>
        <begin position="233"/>
        <end position="320"/>
    </location>
</feature>
<organism evidence="2 3">
    <name type="scientific">Arabidopsis arenosa</name>
    <name type="common">Sand rock-cress</name>
    <name type="synonym">Cardaminopsis arenosa</name>
    <dbReference type="NCBI Taxonomy" id="38785"/>
    <lineage>
        <taxon>Eukaryota</taxon>
        <taxon>Viridiplantae</taxon>
        <taxon>Streptophyta</taxon>
        <taxon>Embryophyta</taxon>
        <taxon>Tracheophyta</taxon>
        <taxon>Spermatophyta</taxon>
        <taxon>Magnoliopsida</taxon>
        <taxon>eudicotyledons</taxon>
        <taxon>Gunneridae</taxon>
        <taxon>Pentapetalae</taxon>
        <taxon>rosids</taxon>
        <taxon>malvids</taxon>
        <taxon>Brassicales</taxon>
        <taxon>Brassicaceae</taxon>
        <taxon>Camelineae</taxon>
        <taxon>Arabidopsis</taxon>
    </lineage>
</organism>
<feature type="compositionally biased region" description="Basic residues" evidence="1">
    <location>
        <begin position="1"/>
        <end position="12"/>
    </location>
</feature>
<name>A0A8S2A6J2_ARAAE</name>
<sequence length="320" mass="33060">MGKSKKPKKRSAGSRSPPVRSSSSPVPHDSPSDEVCTLSAPGLPSSSSHPKNASAVVQGTGSSIVVDPVVSHPDLVQICADSSPLVPSDSQVLPAPATLPVNASATVITTSSAIVRNLEVGSPILGQTPVVDLIQVDSVSDPLSVSNGGEVSKEEKVPTVPIVPVVPSAGDSWVNLFSGPSTRSLSKKGNGARKPSTAKASAPLPAAGSVPQKSLAKLPLLKVGSSKQIYVVKEKPHSQPEGSKYALSPGGSANPLDKGKGKVDELSGKELVSEAEADSSDAPSSEEVDDDYESEEEHEYLEVVSKRDRRNSRGMAPKFQ</sequence>
<feature type="compositionally biased region" description="Low complexity" evidence="1">
    <location>
        <begin position="14"/>
        <end position="29"/>
    </location>
</feature>
<evidence type="ECO:0000256" key="1">
    <source>
        <dbReference type="SAM" id="MobiDB-lite"/>
    </source>
</evidence>
<evidence type="ECO:0000313" key="3">
    <source>
        <dbReference type="Proteomes" id="UP000682877"/>
    </source>
</evidence>
<evidence type="ECO:0000313" key="2">
    <source>
        <dbReference type="EMBL" id="CAE6000034.1"/>
    </source>
</evidence>
<feature type="region of interest" description="Disordered" evidence="1">
    <location>
        <begin position="180"/>
        <end position="211"/>
    </location>
</feature>
<feature type="compositionally biased region" description="Basic and acidic residues" evidence="1">
    <location>
        <begin position="257"/>
        <end position="272"/>
    </location>
</feature>